<reference evidence="1 2" key="1">
    <citation type="submission" date="2016-03" db="EMBL/GenBank/DDBJ databases">
        <authorList>
            <person name="Ploux O."/>
        </authorList>
    </citation>
    <scope>NUCLEOTIDE SEQUENCE [LARGE SCALE GENOMIC DNA]</scope>
    <source>
        <strain evidence="1 2">URUG2</strain>
    </source>
</reference>
<name>A0A2D3V4Z3_9PEZI</name>
<dbReference type="GeneID" id="35602735"/>
<dbReference type="EMBL" id="FJUY01000012">
    <property type="protein sequence ID" value="CZT21755.1"/>
    <property type="molecule type" value="Genomic_DNA"/>
</dbReference>
<dbReference type="AlphaFoldDB" id="A0A2D3V4Z3"/>
<dbReference type="OrthoDB" id="3510794at2759"/>
<sequence length="253" mass="29321">MLVVNRSLAKTIQVLGDCKNSFPYPLLTTPAVLLMNKKCSADTMEVPDDCKHVLRFDIPGAHDIKPVETPKLCRVVDRETLKSIHPVNIKMQSQDWIESLDRHFIIGRETLKSIRTVNIKMQSQDWMESLDRHLISAFTSRCSSIKMQSQDWMESMESLDRHLISAFTSRCSSIKMQSQDWMESLDRHLISAFTSRSSKLESFELIFLEDQTDHQWPQYSDNYILHHFFGTLPPHFTDSLTSAMTTHDENVRT</sequence>
<gene>
    <name evidence="1" type="ORF">RCC_07620</name>
</gene>
<dbReference type="Proteomes" id="UP000225277">
    <property type="component" value="Unassembled WGS sequence"/>
</dbReference>
<keyword evidence="2" id="KW-1185">Reference proteome</keyword>
<accession>A0A2D3V4Z3</accession>
<evidence type="ECO:0000313" key="1">
    <source>
        <dbReference type="EMBL" id="CZT21755.1"/>
    </source>
</evidence>
<dbReference type="RefSeq" id="XP_023628644.1">
    <property type="nucleotide sequence ID" value="XM_023772876.1"/>
</dbReference>
<organism evidence="1 2">
    <name type="scientific">Ramularia collo-cygni</name>
    <dbReference type="NCBI Taxonomy" id="112498"/>
    <lineage>
        <taxon>Eukaryota</taxon>
        <taxon>Fungi</taxon>
        <taxon>Dikarya</taxon>
        <taxon>Ascomycota</taxon>
        <taxon>Pezizomycotina</taxon>
        <taxon>Dothideomycetes</taxon>
        <taxon>Dothideomycetidae</taxon>
        <taxon>Mycosphaerellales</taxon>
        <taxon>Mycosphaerellaceae</taxon>
        <taxon>Ramularia</taxon>
    </lineage>
</organism>
<proteinExistence type="predicted"/>
<evidence type="ECO:0000313" key="2">
    <source>
        <dbReference type="Proteomes" id="UP000225277"/>
    </source>
</evidence>
<protein>
    <submittedName>
        <fullName evidence="1">Uncharacterized protein</fullName>
    </submittedName>
</protein>